<dbReference type="GO" id="GO:0016020">
    <property type="term" value="C:membrane"/>
    <property type="evidence" value="ECO:0007669"/>
    <property type="project" value="UniProtKB-SubCell"/>
</dbReference>
<feature type="transmembrane region" description="Helical" evidence="7">
    <location>
        <begin position="316"/>
        <end position="340"/>
    </location>
</feature>
<gene>
    <name evidence="9" type="ORF">B0A52_03533</name>
</gene>
<dbReference type="PROSITE" id="PS50850">
    <property type="entry name" value="MFS"/>
    <property type="match status" value="1"/>
</dbReference>
<dbReference type="InterPro" id="IPR005828">
    <property type="entry name" value="MFS_sugar_transport-like"/>
</dbReference>
<evidence type="ECO:0000259" key="8">
    <source>
        <dbReference type="PROSITE" id="PS50850"/>
    </source>
</evidence>
<feature type="transmembrane region" description="Helical" evidence="7">
    <location>
        <begin position="409"/>
        <end position="430"/>
    </location>
</feature>
<dbReference type="GO" id="GO:0005351">
    <property type="term" value="F:carbohydrate:proton symporter activity"/>
    <property type="evidence" value="ECO:0007669"/>
    <property type="project" value="TreeGrafter"/>
</dbReference>
<proteinExistence type="inferred from homology"/>
<dbReference type="Proteomes" id="UP000288859">
    <property type="component" value="Unassembled WGS sequence"/>
</dbReference>
<dbReference type="InterPro" id="IPR037401">
    <property type="entry name" value="SnoaL-like"/>
</dbReference>
<dbReference type="VEuPathDB" id="FungiDB:PV10_03676"/>
<evidence type="ECO:0000313" key="9">
    <source>
        <dbReference type="EMBL" id="RVX71167.1"/>
    </source>
</evidence>
<dbReference type="PROSITE" id="PS00217">
    <property type="entry name" value="SUGAR_TRANSPORT_2"/>
    <property type="match status" value="1"/>
</dbReference>
<feature type="transmembrane region" description="Helical" evidence="7">
    <location>
        <begin position="195"/>
        <end position="216"/>
    </location>
</feature>
<dbReference type="SUPFAM" id="SSF103473">
    <property type="entry name" value="MFS general substrate transporter"/>
    <property type="match status" value="1"/>
</dbReference>
<dbReference type="OrthoDB" id="6133115at2759"/>
<name>A0A438N5Z0_EXOME</name>
<evidence type="ECO:0000256" key="7">
    <source>
        <dbReference type="SAM" id="Phobius"/>
    </source>
</evidence>
<reference evidence="9 10" key="1">
    <citation type="submission" date="2017-03" db="EMBL/GenBank/DDBJ databases">
        <title>Genomes of endolithic fungi from Antarctica.</title>
        <authorList>
            <person name="Coleine C."/>
            <person name="Masonjones S."/>
            <person name="Stajich J.E."/>
        </authorList>
    </citation>
    <scope>NUCLEOTIDE SEQUENCE [LARGE SCALE GENOMIC DNA]</scope>
    <source>
        <strain evidence="9 10">CCFEE 6314</strain>
    </source>
</reference>
<feature type="domain" description="Major facilitator superfamily (MFS) profile" evidence="8">
    <location>
        <begin position="48"/>
        <end position="500"/>
    </location>
</feature>
<evidence type="ECO:0000256" key="1">
    <source>
        <dbReference type="ARBA" id="ARBA00004141"/>
    </source>
</evidence>
<comment type="caution">
    <text evidence="9">The sequence shown here is derived from an EMBL/GenBank/DDBJ whole genome shotgun (WGS) entry which is preliminary data.</text>
</comment>
<dbReference type="InterPro" id="IPR036259">
    <property type="entry name" value="MFS_trans_sf"/>
</dbReference>
<evidence type="ECO:0000256" key="5">
    <source>
        <dbReference type="ARBA" id="ARBA00023136"/>
    </source>
</evidence>
<comment type="similarity">
    <text evidence="2">Belongs to the major facilitator superfamily. Sugar transporter (TC 2.A.1.1) family.</text>
</comment>
<sequence>MASQDFDEKSMKFQVDGTNHLEDSHSGEGSPHGLVGKPLKTTAYQIIFSAFVGISGWMYNFDLGFSGVVLLMKPYNRAFGRCVFEENAQGETVERCFLTATEQGLISLAIIFIGIGAFAGGHIGYYLGRRGTVSLGCLIIAIGAGGMLGTAGNFTAYMACKCIQGVGLGNLLAAVPPYGVECVSPSKRGMLMATFNIGLGTGNMAAVAVCLASSRYLSNLSWQTPIACQIPIAVLLGTGVQFFPESPRWLLLKGREGAARKSFAKFYSRPADSPEILAQVQETLHYLELERSFSKDSRWSDIFHGTDLRRTIASTLVGIAIAITGSKFLSTYAAIFLAGVGISNPYHITLTYAGCTCIGGLMSPWLVEFVGRRYALLIGYGSMAVCMFIIAAVGTALGQENSTCRTMSIVFISFWGVVYGGFIGTSLTVTTAEMHSVRLRGYGQGFVMFMYEIFSFGSSFSTPYMLNKSYGNMGLNVGYFFGGLTVIVWVLIFFLVPETGRLTLEEIDQMFTSGKVAWKTSLRGNKQMRRNQDALSKYLVIPVLSLLPLRSKSLISYPLKGNQTPEKLRILSTAMSEQQDIITIQQLVCREREARDRCWWDEMRSVYAEDSWIDLSWFRGSGPEFIDQSEAMAKKGTPSKHQLGPIVVRVSQDGTRALATLSAIIKSRFAVNGVEVDIASEARLIYKVVKLPFARSSLLSSSSSSSSSFSSTSIPTSDDSDAADGHRQQEDGHRWWLAGLDCIYESDTVTPAIPGQVVPINSDALSQYRPSYRCLSYFLSYKGHSVNQDLPGDDKPEQVKAKYDDAFVWLGNGKTAKINGHAMPEV</sequence>
<evidence type="ECO:0000256" key="6">
    <source>
        <dbReference type="SAM" id="MobiDB-lite"/>
    </source>
</evidence>
<dbReference type="InterPro" id="IPR020846">
    <property type="entry name" value="MFS_dom"/>
</dbReference>
<dbReference type="PANTHER" id="PTHR48022:SF2">
    <property type="entry name" value="PLASTIDIC GLUCOSE TRANSPORTER 4"/>
    <property type="match status" value="1"/>
</dbReference>
<dbReference type="SUPFAM" id="SSF54427">
    <property type="entry name" value="NTF2-like"/>
    <property type="match status" value="1"/>
</dbReference>
<feature type="region of interest" description="Disordered" evidence="6">
    <location>
        <begin position="699"/>
        <end position="728"/>
    </location>
</feature>
<feature type="transmembrane region" description="Helical" evidence="7">
    <location>
        <begin position="133"/>
        <end position="154"/>
    </location>
</feature>
<dbReference type="InterPro" id="IPR005829">
    <property type="entry name" value="Sugar_transporter_CS"/>
</dbReference>
<dbReference type="InterPro" id="IPR050360">
    <property type="entry name" value="MFS_Sugar_Transporters"/>
</dbReference>
<protein>
    <recommendedName>
        <fullName evidence="8">Major facilitator superfamily (MFS) profile domain-containing protein</fullName>
    </recommendedName>
</protein>
<feature type="transmembrane region" description="Helical" evidence="7">
    <location>
        <begin position="46"/>
        <end position="71"/>
    </location>
</feature>
<dbReference type="AlphaFoldDB" id="A0A438N5Z0"/>
<evidence type="ECO:0000256" key="4">
    <source>
        <dbReference type="ARBA" id="ARBA00022989"/>
    </source>
</evidence>
<keyword evidence="4 7" id="KW-1133">Transmembrane helix</keyword>
<dbReference type="PANTHER" id="PTHR48022">
    <property type="entry name" value="PLASTIDIC GLUCOSE TRANSPORTER 4"/>
    <property type="match status" value="1"/>
</dbReference>
<keyword evidence="3 7" id="KW-0812">Transmembrane</keyword>
<dbReference type="Gene3D" id="3.10.450.50">
    <property type="match status" value="1"/>
</dbReference>
<feature type="transmembrane region" description="Helical" evidence="7">
    <location>
        <begin position="105"/>
        <end position="127"/>
    </location>
</feature>
<evidence type="ECO:0000313" key="10">
    <source>
        <dbReference type="Proteomes" id="UP000288859"/>
    </source>
</evidence>
<feature type="transmembrane region" description="Helical" evidence="7">
    <location>
        <begin position="374"/>
        <end position="397"/>
    </location>
</feature>
<evidence type="ECO:0000256" key="3">
    <source>
        <dbReference type="ARBA" id="ARBA00022692"/>
    </source>
</evidence>
<comment type="subcellular location">
    <subcellularLocation>
        <location evidence="1">Membrane</location>
        <topology evidence="1">Multi-pass membrane protein</topology>
    </subcellularLocation>
</comment>
<dbReference type="Pfam" id="PF13577">
    <property type="entry name" value="SnoaL_4"/>
    <property type="match status" value="1"/>
</dbReference>
<organism evidence="9 10">
    <name type="scientific">Exophiala mesophila</name>
    <name type="common">Black yeast-like fungus</name>
    <dbReference type="NCBI Taxonomy" id="212818"/>
    <lineage>
        <taxon>Eukaryota</taxon>
        <taxon>Fungi</taxon>
        <taxon>Dikarya</taxon>
        <taxon>Ascomycota</taxon>
        <taxon>Pezizomycotina</taxon>
        <taxon>Eurotiomycetes</taxon>
        <taxon>Chaetothyriomycetidae</taxon>
        <taxon>Chaetothyriales</taxon>
        <taxon>Herpotrichiellaceae</taxon>
        <taxon>Exophiala</taxon>
    </lineage>
</organism>
<accession>A0A438N5Z0</accession>
<feature type="transmembrane region" description="Helical" evidence="7">
    <location>
        <begin position="477"/>
        <end position="496"/>
    </location>
</feature>
<dbReference type="Pfam" id="PF00083">
    <property type="entry name" value="Sugar_tr"/>
    <property type="match status" value="1"/>
</dbReference>
<keyword evidence="5 7" id="KW-0472">Membrane</keyword>
<dbReference type="InterPro" id="IPR032710">
    <property type="entry name" value="NTF2-like_dom_sf"/>
</dbReference>
<dbReference type="Gene3D" id="1.20.1250.20">
    <property type="entry name" value="MFS general substrate transporter like domains"/>
    <property type="match status" value="1"/>
</dbReference>
<feature type="compositionally biased region" description="Low complexity" evidence="6">
    <location>
        <begin position="699"/>
        <end position="717"/>
    </location>
</feature>
<evidence type="ECO:0000256" key="2">
    <source>
        <dbReference type="ARBA" id="ARBA00010992"/>
    </source>
</evidence>
<feature type="transmembrane region" description="Helical" evidence="7">
    <location>
        <begin position="346"/>
        <end position="367"/>
    </location>
</feature>
<dbReference type="EMBL" id="NAJM01000019">
    <property type="protein sequence ID" value="RVX71167.1"/>
    <property type="molecule type" value="Genomic_DNA"/>
</dbReference>